<dbReference type="AlphaFoldDB" id="A0A6I8TKX4"/>
<accession>A0A6I8TKX4</accession>
<dbReference type="CDD" id="cd00590">
    <property type="entry name" value="RRM_SF"/>
    <property type="match status" value="1"/>
</dbReference>
<reference evidence="1" key="2">
    <citation type="submission" date="2020-05" db="UniProtKB">
        <authorList>
            <consortium name="EnsemblMetazoa"/>
        </authorList>
    </citation>
    <scope>IDENTIFICATION</scope>
    <source>
        <strain evidence="1">LVP_AGWG</strain>
    </source>
</reference>
<gene>
    <name evidence="1" type="primary">5575710</name>
</gene>
<proteinExistence type="predicted"/>
<dbReference type="EnsemblMetazoa" id="AAEL012018-RB">
    <property type="protein sequence ID" value="AAEL012018-PB"/>
    <property type="gene ID" value="AAEL012018"/>
</dbReference>
<keyword evidence="2" id="KW-1185">Reference proteome</keyword>
<protein>
    <submittedName>
        <fullName evidence="1">Uncharacterized protein</fullName>
    </submittedName>
</protein>
<dbReference type="OrthoDB" id="6407151at2759"/>
<evidence type="ECO:0000313" key="1">
    <source>
        <dbReference type="EnsemblMetazoa" id="AAEL012018-PB"/>
    </source>
</evidence>
<sequence>MAGPNRGMPGTHRYTQADLRPTLRDPRCSPQFPLACYWPVYLGNFWCDVYPQHATRIQEYFGSKGLLVRMVFARNEYLDPYFKEQKRCKCYDFLVYFVSQQDAQDAVYFCNRDMYYGHRLNVLPGRTPVSFDVGKSAKHTLVQPDRMKISEQVFERYINEVSGAQVSCVVRHTREDLLVQYATPEDRHKAIQTCQIGVPGLIFIYQAKQRFLEQNVEMELVKWIQSNPKFMDMLPPSHVLQALFNGRIPDVDQIWITADTLPPSKKLKVEGRKEYRRILNRRICGQARNLFGVFCEFEHFVSDEVHVARIQRKLLKKKEKRAKRNQMNKNGSERSN</sequence>
<reference evidence="1 2" key="1">
    <citation type="submission" date="2017-06" db="EMBL/GenBank/DDBJ databases">
        <title>Aedes aegypti genome working group (AGWG) sequencing and assembly.</title>
        <authorList>
            <consortium name="Aedes aegypti Genome Working Group (AGWG)"/>
            <person name="Matthews B.J."/>
        </authorList>
    </citation>
    <scope>NUCLEOTIDE SEQUENCE [LARGE SCALE GENOMIC DNA]</scope>
    <source>
        <strain evidence="1 2">LVP_AGWG</strain>
    </source>
</reference>
<organism evidence="1 2">
    <name type="scientific">Aedes aegypti</name>
    <name type="common">Yellowfever mosquito</name>
    <name type="synonym">Culex aegypti</name>
    <dbReference type="NCBI Taxonomy" id="7159"/>
    <lineage>
        <taxon>Eukaryota</taxon>
        <taxon>Metazoa</taxon>
        <taxon>Ecdysozoa</taxon>
        <taxon>Arthropoda</taxon>
        <taxon>Hexapoda</taxon>
        <taxon>Insecta</taxon>
        <taxon>Pterygota</taxon>
        <taxon>Neoptera</taxon>
        <taxon>Endopterygota</taxon>
        <taxon>Diptera</taxon>
        <taxon>Nematocera</taxon>
        <taxon>Culicoidea</taxon>
        <taxon>Culicidae</taxon>
        <taxon>Culicinae</taxon>
        <taxon>Aedini</taxon>
        <taxon>Aedes</taxon>
        <taxon>Stegomyia</taxon>
    </lineage>
</organism>
<dbReference type="InParanoid" id="A0A6I8TKX4"/>
<evidence type="ECO:0000313" key="2">
    <source>
        <dbReference type="Proteomes" id="UP000008820"/>
    </source>
</evidence>
<dbReference type="Proteomes" id="UP000008820">
    <property type="component" value="Chromosome 2"/>
</dbReference>
<name>A0A6I8TKX4_AEDAE</name>